<accession>A0A011PUB4</accession>
<dbReference type="AlphaFoldDB" id="A0A011PUB4"/>
<dbReference type="PANTHER" id="PTHR46230">
    <property type="match status" value="1"/>
</dbReference>
<dbReference type="Proteomes" id="UP000022141">
    <property type="component" value="Unassembled WGS sequence"/>
</dbReference>
<organism evidence="2 3">
    <name type="scientific">Accumulibacter regalis</name>
    <dbReference type="NCBI Taxonomy" id="522306"/>
    <lineage>
        <taxon>Bacteria</taxon>
        <taxon>Pseudomonadati</taxon>
        <taxon>Pseudomonadota</taxon>
        <taxon>Betaproteobacteria</taxon>
        <taxon>Candidatus Accumulibacter</taxon>
    </lineage>
</organism>
<dbReference type="eggNOG" id="COG0271">
    <property type="taxonomic scope" value="Bacteria"/>
</dbReference>
<dbReference type="Gene3D" id="3.30.300.90">
    <property type="entry name" value="BolA-like"/>
    <property type="match status" value="1"/>
</dbReference>
<dbReference type="SUPFAM" id="SSF82657">
    <property type="entry name" value="BolA-like"/>
    <property type="match status" value="1"/>
</dbReference>
<evidence type="ECO:0000313" key="2">
    <source>
        <dbReference type="EMBL" id="EXI90971.1"/>
    </source>
</evidence>
<keyword evidence="3" id="KW-1185">Reference proteome</keyword>
<name>A0A011PUB4_ACCRE</name>
<dbReference type="InterPro" id="IPR036065">
    <property type="entry name" value="BolA-like_sf"/>
</dbReference>
<dbReference type="PANTHER" id="PTHR46230:SF7">
    <property type="entry name" value="BOLA-LIKE PROTEIN 1"/>
    <property type="match status" value="1"/>
</dbReference>
<evidence type="ECO:0000256" key="1">
    <source>
        <dbReference type="RuleBase" id="RU003860"/>
    </source>
</evidence>
<comment type="similarity">
    <text evidence="1">Belongs to the BolA/IbaG family.</text>
</comment>
<protein>
    <submittedName>
        <fullName evidence="2">Transcriptional regulator BolA</fullName>
    </submittedName>
</protein>
<dbReference type="STRING" id="1454004.AW11_00312"/>
<comment type="caution">
    <text evidence="2">The sequence shown here is derived from an EMBL/GenBank/DDBJ whole genome shotgun (WGS) entry which is preliminary data.</text>
</comment>
<dbReference type="PIRSF" id="PIRSF003113">
    <property type="entry name" value="BolA"/>
    <property type="match status" value="1"/>
</dbReference>
<sequence>MSDQHAAGAPADREGVIQQRLAVLTPLRSELIDDSARHAGHEGARGGGAHYRLLIVSPAFVGHSRVARHRMVHDALGDLMRSAIHALSIKALTPDEAASTSAVNS</sequence>
<dbReference type="Pfam" id="PF01722">
    <property type="entry name" value="BolA"/>
    <property type="match status" value="1"/>
</dbReference>
<reference evidence="2" key="1">
    <citation type="submission" date="2014-02" db="EMBL/GenBank/DDBJ databases">
        <title>Expanding our view of genomic diversity in Candidatus Accumulibacter clades.</title>
        <authorList>
            <person name="Skennerton C.T."/>
            <person name="Barr J.J."/>
            <person name="Slater F.R."/>
            <person name="Bond P.L."/>
            <person name="Tyson G.W."/>
        </authorList>
    </citation>
    <scope>NUCLEOTIDE SEQUENCE [LARGE SCALE GENOMIC DNA]</scope>
</reference>
<evidence type="ECO:0000313" key="3">
    <source>
        <dbReference type="Proteomes" id="UP000022141"/>
    </source>
</evidence>
<dbReference type="InterPro" id="IPR002634">
    <property type="entry name" value="BolA"/>
</dbReference>
<dbReference type="GO" id="GO:0016226">
    <property type="term" value="P:iron-sulfur cluster assembly"/>
    <property type="evidence" value="ECO:0007669"/>
    <property type="project" value="TreeGrafter"/>
</dbReference>
<gene>
    <name evidence="2" type="ORF">AW11_00312</name>
</gene>
<dbReference type="PATRIC" id="fig|1454004.3.peg.322"/>
<dbReference type="EMBL" id="JEMY01000003">
    <property type="protein sequence ID" value="EXI90971.1"/>
    <property type="molecule type" value="Genomic_DNA"/>
</dbReference>
<proteinExistence type="inferred from homology"/>